<dbReference type="EMBL" id="JBJQND010000002">
    <property type="protein sequence ID" value="KAL3884364.1"/>
    <property type="molecule type" value="Genomic_DNA"/>
</dbReference>
<dbReference type="Proteomes" id="UP001634394">
    <property type="component" value="Unassembled WGS sequence"/>
</dbReference>
<dbReference type="InterPro" id="IPR006150">
    <property type="entry name" value="Cys_repeat_1"/>
</dbReference>
<dbReference type="SMART" id="SM00289">
    <property type="entry name" value="WR1"/>
    <property type="match status" value="2"/>
</dbReference>
<evidence type="ECO:0000313" key="2">
    <source>
        <dbReference type="EMBL" id="KAL3884364.1"/>
    </source>
</evidence>
<dbReference type="AlphaFoldDB" id="A0ABD3XDK6"/>
<accession>A0ABD3XDK6</accession>
<name>A0ABD3XDK6_SINWO</name>
<feature type="chain" id="PRO_5044836738" evidence="1">
    <location>
        <begin position="22"/>
        <end position="113"/>
    </location>
</feature>
<sequence length="113" mass="12200">MAKVKLIALLAMLLQINNVFSQNPGSCHGNEVLTRNTCLGFTNQQCPLGQKCRNIPGSSLGVCCMPSINRDICPPGSVPTGRTCRAFAVTCPSDSFCMYIPNTSYGYCCAHNY</sequence>
<dbReference type="Pfam" id="PF14625">
    <property type="entry name" value="Lustrin_cystein"/>
    <property type="match status" value="1"/>
</dbReference>
<reference evidence="2 3" key="1">
    <citation type="submission" date="2024-11" db="EMBL/GenBank/DDBJ databases">
        <title>Chromosome-level genome assembly of the freshwater bivalve Anodonta woodiana.</title>
        <authorList>
            <person name="Chen X."/>
        </authorList>
    </citation>
    <scope>NUCLEOTIDE SEQUENCE [LARGE SCALE GENOMIC DNA]</scope>
    <source>
        <strain evidence="2">MN2024</strain>
        <tissue evidence="2">Gills</tissue>
    </source>
</reference>
<comment type="caution">
    <text evidence="2">The sequence shown here is derived from an EMBL/GenBank/DDBJ whole genome shotgun (WGS) entry which is preliminary data.</text>
</comment>
<evidence type="ECO:0000256" key="1">
    <source>
        <dbReference type="SAM" id="SignalP"/>
    </source>
</evidence>
<gene>
    <name evidence="2" type="ORF">ACJMK2_024510</name>
</gene>
<dbReference type="InterPro" id="IPR028150">
    <property type="entry name" value="Lustrin_cystein"/>
</dbReference>
<protein>
    <submittedName>
        <fullName evidence="2">Uncharacterized protein</fullName>
    </submittedName>
</protein>
<organism evidence="2 3">
    <name type="scientific">Sinanodonta woodiana</name>
    <name type="common">Chinese pond mussel</name>
    <name type="synonym">Anodonta woodiana</name>
    <dbReference type="NCBI Taxonomy" id="1069815"/>
    <lineage>
        <taxon>Eukaryota</taxon>
        <taxon>Metazoa</taxon>
        <taxon>Spiralia</taxon>
        <taxon>Lophotrochozoa</taxon>
        <taxon>Mollusca</taxon>
        <taxon>Bivalvia</taxon>
        <taxon>Autobranchia</taxon>
        <taxon>Heteroconchia</taxon>
        <taxon>Palaeoheterodonta</taxon>
        <taxon>Unionida</taxon>
        <taxon>Unionoidea</taxon>
        <taxon>Unionidae</taxon>
        <taxon>Unioninae</taxon>
        <taxon>Sinanodonta</taxon>
    </lineage>
</organism>
<evidence type="ECO:0000313" key="3">
    <source>
        <dbReference type="Proteomes" id="UP001634394"/>
    </source>
</evidence>
<keyword evidence="3" id="KW-1185">Reference proteome</keyword>
<proteinExistence type="predicted"/>
<keyword evidence="1" id="KW-0732">Signal</keyword>
<feature type="signal peptide" evidence="1">
    <location>
        <begin position="1"/>
        <end position="21"/>
    </location>
</feature>